<proteinExistence type="predicted"/>
<gene>
    <name evidence="4" type="ordered locus">Caul_3966</name>
</gene>
<accession>B0SW47</accession>
<dbReference type="InterPro" id="IPR047650">
    <property type="entry name" value="Transpos_IS110"/>
</dbReference>
<dbReference type="eggNOG" id="COG3547">
    <property type="taxonomic scope" value="Bacteria"/>
</dbReference>
<evidence type="ECO:0000313" key="4">
    <source>
        <dbReference type="EMBL" id="ABZ73091.1"/>
    </source>
</evidence>
<dbReference type="OrthoDB" id="8261795at2"/>
<dbReference type="Pfam" id="PF01548">
    <property type="entry name" value="DEDD_Tnp_IS110"/>
    <property type="match status" value="1"/>
</dbReference>
<dbReference type="KEGG" id="cak:Caul_3966"/>
<protein>
    <submittedName>
        <fullName evidence="4">Transposase IS116/IS110/IS902 family protein</fullName>
    </submittedName>
</protein>
<dbReference type="EMBL" id="CP000927">
    <property type="protein sequence ID" value="ABZ73091.1"/>
    <property type="molecule type" value="Genomic_DNA"/>
</dbReference>
<sequence length="312" mass="32942">MTHACAAGVDVGRDWLDVGLAPSNKTFRIANAPAGIATLVAQLKREGASKVVLESIGSYGARLVRGLADAGFEVGVVDPKRIAALRTAEGRRAKTDRLDAGLIARFALLMQDAARPVPSAKAFEIRALSTRRRQLVEMAAMEKTRLKQTLDEAVADSCRQMIALLSQERDRIEAQLQAMLLEAQDGPARAALLQTIPGVGPAVSMTLLADLPELGILDRKAVASLAGLAPHANQSGTRAGPAHIGGGRPCVRAALYMAALSAARNDKGFKREYLALRQAGKPAKVALVAIARKIVVAANGMLKSGQPWQKPA</sequence>
<dbReference type="PANTHER" id="PTHR33055:SF13">
    <property type="entry name" value="TRANSPOSASE"/>
    <property type="match status" value="1"/>
</dbReference>
<evidence type="ECO:0000256" key="1">
    <source>
        <dbReference type="SAM" id="Coils"/>
    </source>
</evidence>
<dbReference type="InterPro" id="IPR002525">
    <property type="entry name" value="Transp_IS110-like_N"/>
</dbReference>
<feature type="domain" description="Transposase IS116/IS110/IS902 C-terminal" evidence="3">
    <location>
        <begin position="191"/>
        <end position="273"/>
    </location>
</feature>
<feature type="domain" description="Transposase IS110-like N-terminal" evidence="2">
    <location>
        <begin position="8"/>
        <end position="153"/>
    </location>
</feature>
<dbReference type="HOGENOM" id="CLU_036902_5_1_5"/>
<dbReference type="GO" id="GO:0004803">
    <property type="term" value="F:transposase activity"/>
    <property type="evidence" value="ECO:0007669"/>
    <property type="project" value="InterPro"/>
</dbReference>
<keyword evidence="1" id="KW-0175">Coiled coil</keyword>
<dbReference type="InterPro" id="IPR003346">
    <property type="entry name" value="Transposase_20"/>
</dbReference>
<name>B0SW47_CAUSK</name>
<evidence type="ECO:0000259" key="2">
    <source>
        <dbReference type="Pfam" id="PF01548"/>
    </source>
</evidence>
<dbReference type="GO" id="GO:0003677">
    <property type="term" value="F:DNA binding"/>
    <property type="evidence" value="ECO:0007669"/>
    <property type="project" value="InterPro"/>
</dbReference>
<dbReference type="Pfam" id="PF02371">
    <property type="entry name" value="Transposase_20"/>
    <property type="match status" value="1"/>
</dbReference>
<dbReference type="AlphaFoldDB" id="B0SW47"/>
<organism evidence="4">
    <name type="scientific">Caulobacter sp. (strain K31)</name>
    <dbReference type="NCBI Taxonomy" id="366602"/>
    <lineage>
        <taxon>Bacteria</taxon>
        <taxon>Pseudomonadati</taxon>
        <taxon>Pseudomonadota</taxon>
        <taxon>Alphaproteobacteria</taxon>
        <taxon>Caulobacterales</taxon>
        <taxon>Caulobacteraceae</taxon>
        <taxon>Caulobacter</taxon>
    </lineage>
</organism>
<dbReference type="NCBIfam" id="NF033542">
    <property type="entry name" value="transpos_IS110"/>
    <property type="match status" value="1"/>
</dbReference>
<feature type="coiled-coil region" evidence="1">
    <location>
        <begin position="155"/>
        <end position="182"/>
    </location>
</feature>
<reference evidence="4" key="1">
    <citation type="submission" date="2008-01" db="EMBL/GenBank/DDBJ databases">
        <title>Complete sequence of chromosome of Caulobacter sp. K31.</title>
        <authorList>
            <consortium name="US DOE Joint Genome Institute"/>
            <person name="Copeland A."/>
            <person name="Lucas S."/>
            <person name="Lapidus A."/>
            <person name="Barry K."/>
            <person name="Glavina del Rio T."/>
            <person name="Dalin E."/>
            <person name="Tice H."/>
            <person name="Pitluck S."/>
            <person name="Bruce D."/>
            <person name="Goodwin L."/>
            <person name="Thompson L.S."/>
            <person name="Brettin T."/>
            <person name="Detter J.C."/>
            <person name="Han C."/>
            <person name="Schmutz J."/>
            <person name="Larimer F."/>
            <person name="Land M."/>
            <person name="Hauser L."/>
            <person name="Kyrpides N."/>
            <person name="Kim E."/>
            <person name="Stephens C."/>
            <person name="Richardson P."/>
        </authorList>
    </citation>
    <scope>NUCLEOTIDE SEQUENCE [LARGE SCALE GENOMIC DNA]</scope>
    <source>
        <strain evidence="4">K31</strain>
    </source>
</reference>
<dbReference type="PANTHER" id="PTHR33055">
    <property type="entry name" value="TRANSPOSASE FOR INSERTION SEQUENCE ELEMENT IS1111A"/>
    <property type="match status" value="1"/>
</dbReference>
<dbReference type="GO" id="GO:0006313">
    <property type="term" value="P:DNA transposition"/>
    <property type="evidence" value="ECO:0007669"/>
    <property type="project" value="InterPro"/>
</dbReference>
<evidence type="ECO:0000259" key="3">
    <source>
        <dbReference type="Pfam" id="PF02371"/>
    </source>
</evidence>